<evidence type="ECO:0000256" key="2">
    <source>
        <dbReference type="ARBA" id="ARBA00022692"/>
    </source>
</evidence>
<dbReference type="HAMAP" id="MF_01600">
    <property type="entry name" value="UPF0182"/>
    <property type="match status" value="1"/>
</dbReference>
<accession>A0A069RF94</accession>
<protein>
    <recommendedName>
        <fullName evidence="5">UPF0182 protein CLIT_10c01900</fullName>
    </recommendedName>
</protein>
<proteinExistence type="inferred from homology"/>
<dbReference type="RefSeq" id="WP_143182455.1">
    <property type="nucleotide sequence ID" value="NZ_FSRH01000010.1"/>
</dbReference>
<dbReference type="InterPro" id="IPR005372">
    <property type="entry name" value="UPF0182"/>
</dbReference>
<keyword evidence="1 5" id="KW-1003">Cell membrane</keyword>
<dbReference type="OrthoDB" id="9763654at2"/>
<evidence type="ECO:0000313" key="7">
    <source>
        <dbReference type="EMBL" id="KDR95463.1"/>
    </source>
</evidence>
<feature type="region of interest" description="Disordered" evidence="6">
    <location>
        <begin position="914"/>
        <end position="934"/>
    </location>
</feature>
<keyword evidence="4 5" id="KW-0472">Membrane</keyword>
<evidence type="ECO:0000256" key="5">
    <source>
        <dbReference type="HAMAP-Rule" id="MF_01600"/>
    </source>
</evidence>
<reference evidence="7 8" key="1">
    <citation type="submission" date="2014-03" db="EMBL/GenBank/DDBJ databases">
        <title>Genome sequence of Clostridium litorale W6, DSM 5388.</title>
        <authorList>
            <person name="Poehlein A."/>
            <person name="Jagirdar A."/>
            <person name="Khonsari B."/>
            <person name="Chibani C.M."/>
            <person name="Gutierrez Gutierrez D.A."/>
            <person name="Davydova E."/>
            <person name="Alghaithi H.S."/>
            <person name="Nair K.P."/>
            <person name="Dhamotharan K."/>
            <person name="Chandran L."/>
            <person name="G W."/>
            <person name="Daniel R."/>
        </authorList>
    </citation>
    <scope>NUCLEOTIDE SEQUENCE [LARGE SCALE GENOMIC DNA]</scope>
    <source>
        <strain evidence="7 8">W6</strain>
    </source>
</reference>
<feature type="transmembrane region" description="Helical" evidence="5">
    <location>
        <begin position="12"/>
        <end position="33"/>
    </location>
</feature>
<evidence type="ECO:0000256" key="6">
    <source>
        <dbReference type="SAM" id="MobiDB-lite"/>
    </source>
</evidence>
<dbReference type="Proteomes" id="UP000027946">
    <property type="component" value="Unassembled WGS sequence"/>
</dbReference>
<dbReference type="EMBL" id="JJMM01000010">
    <property type="protein sequence ID" value="KDR95463.1"/>
    <property type="molecule type" value="Genomic_DNA"/>
</dbReference>
<dbReference type="Pfam" id="PF03699">
    <property type="entry name" value="UPF0182"/>
    <property type="match status" value="1"/>
</dbReference>
<comment type="similarity">
    <text evidence="5">Belongs to the UPF0182 family.</text>
</comment>
<keyword evidence="2 5" id="KW-0812">Transmembrane</keyword>
<comment type="caution">
    <text evidence="7">The sequence shown here is derived from an EMBL/GenBank/DDBJ whole genome shotgun (WGS) entry which is preliminary data.</text>
</comment>
<gene>
    <name evidence="7" type="ORF">CLIT_10c01900</name>
</gene>
<evidence type="ECO:0000256" key="4">
    <source>
        <dbReference type="ARBA" id="ARBA00023136"/>
    </source>
</evidence>
<evidence type="ECO:0000256" key="1">
    <source>
        <dbReference type="ARBA" id="ARBA00022475"/>
    </source>
</evidence>
<feature type="transmembrane region" description="Helical" evidence="5">
    <location>
        <begin position="157"/>
        <end position="178"/>
    </location>
</feature>
<name>A0A069RF94_PEPLI</name>
<dbReference type="AlphaFoldDB" id="A0A069RF94"/>
<organism evidence="7 8">
    <name type="scientific">Peptoclostridium litorale DSM 5388</name>
    <dbReference type="NCBI Taxonomy" id="1121324"/>
    <lineage>
        <taxon>Bacteria</taxon>
        <taxon>Bacillati</taxon>
        <taxon>Bacillota</taxon>
        <taxon>Clostridia</taxon>
        <taxon>Peptostreptococcales</taxon>
        <taxon>Peptoclostridiaceae</taxon>
        <taxon>Peptoclostridium</taxon>
    </lineage>
</organism>
<comment type="subcellular location">
    <subcellularLocation>
        <location evidence="5">Cell membrane</location>
        <topology evidence="5">Multi-pass membrane protein</topology>
    </subcellularLocation>
</comment>
<feature type="transmembrane region" description="Helical" evidence="5">
    <location>
        <begin position="53"/>
        <end position="74"/>
    </location>
</feature>
<feature type="transmembrane region" description="Helical" evidence="5">
    <location>
        <begin position="297"/>
        <end position="317"/>
    </location>
</feature>
<evidence type="ECO:0000256" key="3">
    <source>
        <dbReference type="ARBA" id="ARBA00022989"/>
    </source>
</evidence>
<dbReference type="GO" id="GO:0005886">
    <property type="term" value="C:plasma membrane"/>
    <property type="evidence" value="ECO:0007669"/>
    <property type="project" value="UniProtKB-SubCell"/>
</dbReference>
<sequence>MYKKRVNMRVLAVLLLGIIMILGIGLRTVVNFITDFQWFGKNEFLNTFLVKILTELGILLPFWILAGFGLNIYIKRLKKKYYSQAHIAYDKEADKRIRQSIGIFSALSGGVMAWVIADSIWLKLRMFLNATAFDSVDPIFGKNIDFYLFKLPLYQQVLSIGIIVTIVIIAITVGFFFVMRTLMPPSEGSIYHMNEFPKSPKLISLSSIPKNELFISALRKIAFLGMIIFLLVSAKYFLRAFELMYSTEGVAYGASYTDIHVTLIAYRVAAVISLVSAFVFAFGLLKGKFKLAASGPFLLIAANVIFAIAGLVVQQLIVEPDEIGKEREYLVYNIEHTQDAFALDDVTVSEFPVEQNLVRQDLIDNADTVGNIRINDARPLKETYNQIQGIRLYYLFNDIDLDRYVIDGDYTQVFISPREMDQDKLPDQAKTWINMHLKYTHGYGVVMSPVNAVTEEGQPQLIFKNVPPITTTDLIIKRPELYFGEMADRYVIINTDEPEFDYPYGSDNVTSRYEGSAGIELGGINKLLFAYRERSMKLLVSGIVNSDSRIILYRNIKDRVNRIAPFLEYDSNPYLVLNQEDGKLYWIIDAYTTSKYYPYSQPFELNRKDVNYMRNSVKVVIDAYEGTTKFYVFDEDDPVVQTYDKIFADLFTSKSELTPGLSEHIRYPQDYFDIQSEVYRAYHVDNPVVFYNGEDIWDIANEKYMNGVQRIESNYVMFKLPDSQSKEFALILPYTPREKANMTSLLVARSDGEKYGQLYMYKFPKDKTIQGPLMIESRIDQDSVISPQFTLWGQRGSAVLRGNLIVVPIENSLIYVEPIYLKADNPKSLPEMKRVIVAYENKIVMEETLDKALSRIFGGDEIEKPSETIPIEGEVEQEVQRLLGEINRLFNENKDNMDEIEKLIDQLNQLLENQDKDGKSMETPVEVPAEEVIE</sequence>
<feature type="transmembrane region" description="Helical" evidence="5">
    <location>
        <begin position="101"/>
        <end position="122"/>
    </location>
</feature>
<feature type="transmembrane region" description="Helical" evidence="5">
    <location>
        <begin position="264"/>
        <end position="285"/>
    </location>
</feature>
<keyword evidence="3 5" id="KW-1133">Transmembrane helix</keyword>
<dbReference type="PANTHER" id="PTHR39344">
    <property type="entry name" value="UPF0182 PROTEIN SLL1060"/>
    <property type="match status" value="1"/>
</dbReference>
<evidence type="ECO:0000313" key="8">
    <source>
        <dbReference type="Proteomes" id="UP000027946"/>
    </source>
</evidence>
<dbReference type="GO" id="GO:0005576">
    <property type="term" value="C:extracellular region"/>
    <property type="evidence" value="ECO:0007669"/>
    <property type="project" value="TreeGrafter"/>
</dbReference>
<feature type="transmembrane region" description="Helical" evidence="5">
    <location>
        <begin position="221"/>
        <end position="238"/>
    </location>
</feature>
<keyword evidence="8" id="KW-1185">Reference proteome</keyword>
<dbReference type="eggNOG" id="COG1615">
    <property type="taxonomic scope" value="Bacteria"/>
</dbReference>
<dbReference type="PANTHER" id="PTHR39344:SF1">
    <property type="entry name" value="UPF0182 PROTEIN SLL1060"/>
    <property type="match status" value="1"/>
</dbReference>